<proteinExistence type="predicted"/>
<feature type="region of interest" description="Disordered" evidence="4">
    <location>
        <begin position="145"/>
        <end position="177"/>
    </location>
</feature>
<evidence type="ECO:0000256" key="3">
    <source>
        <dbReference type="ARBA" id="ARBA00023237"/>
    </source>
</evidence>
<reference evidence="6 7" key="2">
    <citation type="submission" date="2020-03" db="EMBL/GenBank/DDBJ databases">
        <title>Campylobacter portucalensis sp. nov., a new species of Campylobacter isolated from the reproductive tract of bulls.</title>
        <authorList>
            <person name="Silva M.F."/>
            <person name="Pereira G."/>
            <person name="Carneiro C."/>
            <person name="Hemphill A."/>
            <person name="Mateus L."/>
            <person name="Lopes-Da-Costa L."/>
            <person name="Silva E."/>
        </authorList>
    </citation>
    <scope>NUCLEOTIDE SEQUENCE [LARGE SCALE GENOMIC DNA]</scope>
    <source>
        <strain evidence="6 7">FMV-PI01</strain>
    </source>
</reference>
<comment type="caution">
    <text evidence="6">The sequence shown here is derived from an EMBL/GenBank/DDBJ whole genome shotgun (WGS) entry which is preliminary data.</text>
</comment>
<dbReference type="InterPro" id="IPR036942">
    <property type="entry name" value="Beta-barrel_TonB_sf"/>
</dbReference>
<dbReference type="SUPFAM" id="SSF56935">
    <property type="entry name" value="Porins"/>
    <property type="match status" value="1"/>
</dbReference>
<comment type="subcellular location">
    <subcellularLocation>
        <location evidence="1">Cell outer membrane</location>
    </subcellularLocation>
</comment>
<dbReference type="InterPro" id="IPR000531">
    <property type="entry name" value="Beta-barrel_TonB"/>
</dbReference>
<keyword evidence="3" id="KW-0998">Cell outer membrane</keyword>
<dbReference type="Gene3D" id="2.40.170.20">
    <property type="entry name" value="TonB-dependent receptor, beta-barrel domain"/>
    <property type="match status" value="1"/>
</dbReference>
<keyword evidence="7" id="KW-1185">Reference proteome</keyword>
<sequence length="281" mass="33073">MLKNHYYRSRDTHEVNYEDKKVANNTTSGRYGTSANGALKEGWPANTVYPAGGHEFRSIYLDNTINYGIFTFNTNLNWTRYHQEGEQFYTLHQLLQKNIEKSFIDRRGKKQTYKVDYFSSLNAEFFVADGELSEEHKALRDKYFKYEPQSEDEDDESNNGSDRECQEDYCPKNGTRTPVKFKPENENKYLNYAFGLSAYIHDLFTPFVNHSKTHRAPNIKEAYFSEFGKWGVNNNLKPEVAKTWQVGFNSYKDGLFSDDDKFRFKFLTYKTKIKDYIVNTK</sequence>
<evidence type="ECO:0000313" key="7">
    <source>
        <dbReference type="Proteomes" id="UP000476338"/>
    </source>
</evidence>
<evidence type="ECO:0000313" key="6">
    <source>
        <dbReference type="EMBL" id="MSN97189.1"/>
    </source>
</evidence>
<dbReference type="GO" id="GO:0009279">
    <property type="term" value="C:cell outer membrane"/>
    <property type="evidence" value="ECO:0007669"/>
    <property type="project" value="UniProtKB-SubCell"/>
</dbReference>
<name>A0A6L5WJ44_9BACT</name>
<evidence type="ECO:0000256" key="2">
    <source>
        <dbReference type="ARBA" id="ARBA00023136"/>
    </source>
</evidence>
<organism evidence="6 7">
    <name type="scientific">Campylobacter portucalensis</name>
    <dbReference type="NCBI Taxonomy" id="2608384"/>
    <lineage>
        <taxon>Bacteria</taxon>
        <taxon>Pseudomonadati</taxon>
        <taxon>Campylobacterota</taxon>
        <taxon>Epsilonproteobacteria</taxon>
        <taxon>Campylobacterales</taxon>
        <taxon>Campylobacteraceae</taxon>
        <taxon>Campylobacter</taxon>
    </lineage>
</organism>
<feature type="compositionally biased region" description="Basic and acidic residues" evidence="4">
    <location>
        <begin position="161"/>
        <end position="170"/>
    </location>
</feature>
<gene>
    <name evidence="6" type="ORF">F1B92_08465</name>
</gene>
<dbReference type="Proteomes" id="UP000476338">
    <property type="component" value="Unassembled WGS sequence"/>
</dbReference>
<dbReference type="Pfam" id="PF00593">
    <property type="entry name" value="TonB_dep_Rec_b-barrel"/>
    <property type="match status" value="1"/>
</dbReference>
<keyword evidence="2" id="KW-0472">Membrane</keyword>
<evidence type="ECO:0000256" key="1">
    <source>
        <dbReference type="ARBA" id="ARBA00004442"/>
    </source>
</evidence>
<keyword evidence="6" id="KW-0675">Receptor</keyword>
<accession>A0A6L5WJ44</accession>
<reference evidence="6 7" key="1">
    <citation type="submission" date="2019-09" db="EMBL/GenBank/DDBJ databases">
        <authorList>
            <person name="Silva M."/>
            <person name="Pereira G."/>
            <person name="Lopes-Da-Costa L."/>
            <person name="Silva E."/>
        </authorList>
    </citation>
    <scope>NUCLEOTIDE SEQUENCE [LARGE SCALE GENOMIC DNA]</scope>
    <source>
        <strain evidence="6 7">FMV-PI01</strain>
    </source>
</reference>
<evidence type="ECO:0000259" key="5">
    <source>
        <dbReference type="Pfam" id="PF00593"/>
    </source>
</evidence>
<feature type="non-terminal residue" evidence="6">
    <location>
        <position position="281"/>
    </location>
</feature>
<dbReference type="AlphaFoldDB" id="A0A6L5WJ44"/>
<protein>
    <submittedName>
        <fullName evidence="6">TonB-dependent receptor</fullName>
    </submittedName>
</protein>
<dbReference type="EMBL" id="VWSJ01000064">
    <property type="protein sequence ID" value="MSN97189.1"/>
    <property type="molecule type" value="Genomic_DNA"/>
</dbReference>
<feature type="domain" description="TonB-dependent receptor-like beta-barrel" evidence="5">
    <location>
        <begin position="24"/>
        <end position="280"/>
    </location>
</feature>
<evidence type="ECO:0000256" key="4">
    <source>
        <dbReference type="SAM" id="MobiDB-lite"/>
    </source>
</evidence>